<dbReference type="eggNOG" id="COG0457">
    <property type="taxonomic scope" value="Bacteria"/>
</dbReference>
<dbReference type="EMBL" id="CP000473">
    <property type="protein sequence ID" value="ABJ84125.1"/>
    <property type="molecule type" value="Genomic_DNA"/>
</dbReference>
<dbReference type="Pfam" id="PF13424">
    <property type="entry name" value="TPR_12"/>
    <property type="match status" value="2"/>
</dbReference>
<dbReference type="Pfam" id="PF12770">
    <property type="entry name" value="CHAT"/>
    <property type="match status" value="1"/>
</dbReference>
<protein>
    <submittedName>
        <fullName evidence="4">Peptidase domain protein</fullName>
    </submittedName>
</protein>
<dbReference type="PROSITE" id="PS50293">
    <property type="entry name" value="TPR_REGION"/>
    <property type="match status" value="1"/>
</dbReference>
<sequence precursor="true">MSCRFGCGLTLLSLASLLTPEYSSAQSVQELELGKSVERLLSAGEVHIYRIHAGAGQYLRFEIDPNSVELAAALLSPAGDKIAETVNLAGDERTLPVSARVPVDGDYQLQVSGNGRIAGKYRLRLAELKPLLPGEEKRIAAEAALSEGKGLRVQGSKASLEHAVERLQAALPLWRELNDALDEALTLMQLGSVYFMMGDAAKYSVVEAQALSIWRSLGDGKGEGEALNNIGLAHWTMGERDLALENLRDALLLRKRAGDLRGEAETINNTATVYAESGDLQKALRLKQDVLVRWRSLGDADNEARAFNDLAVIYSRLGETERALDYFKRALALRHEIGNRRGEAVNLLNIGTEYVKADDPRKALDNLVPALKMLRETGNKSGESVALQHIGRAHAMLGEQSKALEDSEQALAIQKQLKMLRPQAFTGNYLGAAQLKLGRPQEALIRFKESLALARSVGDRMLESDTLGEMARAYRDEGEIDQALALIEQSVSLIESLRSSVAFEELRTSYLATTAGRYHLFIDLLMTLHSMRPEEGFDVRALEVSERARARGLLDLLTEARAEIREGVEPDLLAREQSLAKALDDKTQRQIRLLASSHTAEQLANTNKQIRELTLAYAELEAELRARSPRYAALTQPQPLRVAEIQQLLDPGTLLLEYSLGERRSVLWVVGPASLESFDLPKQSDVEVTARRAYEELSVHGAAPGSGGAVAALGKMLFGAAAQRLRDNRLAVVAEGVLQYIPFAALTIPGEKGLVVENHELVHLPSASTLAELRRETSGRKAAPGLVAIFADPVFGRSDPRVVRGNRPASSAPVSEELERSAKEAGILSLDRLRATRQEAQAIVNLAGAGKSLQALDFRANRETAMSTELAGYRIVHFATHALFNSRHPELSGLVLSLVDRQGNPQDGFLETAQVYNLKLGADLVVLSACETALGKEVRGEGLVGLTRGFMYAGAPRVLASLWRVPDQATTELMKRFYQAVLGQGMSPAAALRSAQTSLRSEPKWQAPYYWAGFALQGEWR</sequence>
<evidence type="ECO:0000256" key="2">
    <source>
        <dbReference type="SAM" id="SignalP"/>
    </source>
</evidence>
<proteinExistence type="predicted"/>
<dbReference type="KEGG" id="sus:Acid_3147"/>
<dbReference type="SUPFAM" id="SSF48452">
    <property type="entry name" value="TPR-like"/>
    <property type="match status" value="2"/>
</dbReference>
<keyword evidence="2" id="KW-0732">Signal</keyword>
<dbReference type="InterPro" id="IPR019734">
    <property type="entry name" value="TPR_rpt"/>
</dbReference>
<gene>
    <name evidence="4" type="ordered locus">Acid_3147</name>
</gene>
<organism evidence="4">
    <name type="scientific">Solibacter usitatus (strain Ellin6076)</name>
    <dbReference type="NCBI Taxonomy" id="234267"/>
    <lineage>
        <taxon>Bacteria</taxon>
        <taxon>Pseudomonadati</taxon>
        <taxon>Acidobacteriota</taxon>
        <taxon>Terriglobia</taxon>
        <taxon>Bryobacterales</taxon>
        <taxon>Solibacteraceae</taxon>
        <taxon>Candidatus Solibacter</taxon>
    </lineage>
</organism>
<feature type="repeat" description="TPR" evidence="1">
    <location>
        <begin position="304"/>
        <end position="337"/>
    </location>
</feature>
<dbReference type="InterPro" id="IPR024983">
    <property type="entry name" value="CHAT_dom"/>
</dbReference>
<keyword evidence="1" id="KW-0802">TPR repeat</keyword>
<evidence type="ECO:0000256" key="1">
    <source>
        <dbReference type="PROSITE-ProRule" id="PRU00339"/>
    </source>
</evidence>
<feature type="domain" description="CHAT" evidence="3">
    <location>
        <begin position="712"/>
        <end position="1018"/>
    </location>
</feature>
<feature type="signal peptide" evidence="2">
    <location>
        <begin position="1"/>
        <end position="25"/>
    </location>
</feature>
<reference evidence="4" key="1">
    <citation type="submission" date="2006-10" db="EMBL/GenBank/DDBJ databases">
        <title>Complete sequence of Solibacter usitatus Ellin6076.</title>
        <authorList>
            <consortium name="US DOE Joint Genome Institute"/>
            <person name="Copeland A."/>
            <person name="Lucas S."/>
            <person name="Lapidus A."/>
            <person name="Barry K."/>
            <person name="Detter J.C."/>
            <person name="Glavina del Rio T."/>
            <person name="Hammon N."/>
            <person name="Israni S."/>
            <person name="Dalin E."/>
            <person name="Tice H."/>
            <person name="Pitluck S."/>
            <person name="Thompson L.S."/>
            <person name="Brettin T."/>
            <person name="Bruce D."/>
            <person name="Han C."/>
            <person name="Tapia R."/>
            <person name="Gilna P."/>
            <person name="Schmutz J."/>
            <person name="Larimer F."/>
            <person name="Land M."/>
            <person name="Hauser L."/>
            <person name="Kyrpides N."/>
            <person name="Mikhailova N."/>
            <person name="Janssen P.H."/>
            <person name="Kuske C.R."/>
            <person name="Richardson P."/>
        </authorList>
    </citation>
    <scope>NUCLEOTIDE SEQUENCE</scope>
    <source>
        <strain evidence="4">Ellin6076</strain>
    </source>
</reference>
<dbReference type="SMART" id="SM00028">
    <property type="entry name" value="TPR"/>
    <property type="match status" value="7"/>
</dbReference>
<dbReference type="Gene3D" id="1.25.40.10">
    <property type="entry name" value="Tetratricopeptide repeat domain"/>
    <property type="match status" value="2"/>
</dbReference>
<dbReference type="PROSITE" id="PS50005">
    <property type="entry name" value="TPR"/>
    <property type="match status" value="1"/>
</dbReference>
<dbReference type="Gene3D" id="2.60.120.380">
    <property type="match status" value="1"/>
</dbReference>
<feature type="chain" id="PRO_5004162883" evidence="2">
    <location>
        <begin position="26"/>
        <end position="1021"/>
    </location>
</feature>
<evidence type="ECO:0000259" key="3">
    <source>
        <dbReference type="Pfam" id="PF12770"/>
    </source>
</evidence>
<dbReference type="eggNOG" id="COG4995">
    <property type="taxonomic scope" value="Bacteria"/>
</dbReference>
<dbReference type="Pfam" id="PF13374">
    <property type="entry name" value="TPR_10"/>
    <property type="match status" value="1"/>
</dbReference>
<dbReference type="InParanoid" id="Q022H5"/>
<name>Q022H5_SOLUE</name>
<dbReference type="AlphaFoldDB" id="Q022H5"/>
<evidence type="ECO:0000313" key="4">
    <source>
        <dbReference type="EMBL" id="ABJ84125.1"/>
    </source>
</evidence>
<dbReference type="InterPro" id="IPR011990">
    <property type="entry name" value="TPR-like_helical_dom_sf"/>
</dbReference>
<dbReference type="STRING" id="234267.Acid_3147"/>
<accession>Q022H5</accession>
<dbReference type="PANTHER" id="PTHR10098:SF108">
    <property type="entry name" value="TETRATRICOPEPTIDE REPEAT PROTEIN 28"/>
    <property type="match status" value="1"/>
</dbReference>
<dbReference type="HOGENOM" id="CLU_002404_0_1_0"/>
<dbReference type="OrthoDB" id="99689at2"/>
<dbReference type="PANTHER" id="PTHR10098">
    <property type="entry name" value="RAPSYN-RELATED"/>
    <property type="match status" value="1"/>
</dbReference>